<dbReference type="PANTHER" id="PTHR35499:SF4">
    <property type="entry name" value="ALC-INTERACTING PROTEIN 1"/>
    <property type="match status" value="1"/>
</dbReference>
<accession>A0A3P6AH90</accession>
<feature type="compositionally biased region" description="Basic and acidic residues" evidence="1">
    <location>
        <begin position="278"/>
        <end position="287"/>
    </location>
</feature>
<protein>
    <recommendedName>
        <fullName evidence="4">DUF3741 domain-containing protein</fullName>
    </recommendedName>
</protein>
<dbReference type="PANTHER" id="PTHR35499">
    <property type="entry name" value="OS05G0128300 PROTEIN"/>
    <property type="match status" value="1"/>
</dbReference>
<evidence type="ECO:0008006" key="4">
    <source>
        <dbReference type="Google" id="ProtNLM"/>
    </source>
</evidence>
<dbReference type="Gramene" id="A02p00290.2_BraZ1">
    <property type="protein sequence ID" value="A02p00290.2_BraZ1.CDS"/>
    <property type="gene ID" value="A02g00290.2_BraZ1"/>
</dbReference>
<dbReference type="Proteomes" id="UP000694005">
    <property type="component" value="Chromosome A02"/>
</dbReference>
<evidence type="ECO:0000256" key="1">
    <source>
        <dbReference type="SAM" id="MobiDB-lite"/>
    </source>
</evidence>
<feature type="region of interest" description="Disordered" evidence="1">
    <location>
        <begin position="324"/>
        <end position="364"/>
    </location>
</feature>
<dbReference type="EMBL" id="LR031573">
    <property type="protein sequence ID" value="VDC84530.1"/>
    <property type="molecule type" value="Genomic_DNA"/>
</dbReference>
<evidence type="ECO:0000313" key="2">
    <source>
        <dbReference type="EMBL" id="CAG7891077.1"/>
    </source>
</evidence>
<evidence type="ECO:0000313" key="3">
    <source>
        <dbReference type="EMBL" id="VDC84530.1"/>
    </source>
</evidence>
<name>A0A3P6AH90_BRACM</name>
<gene>
    <name evidence="3" type="ORF">BRAA02T04692Z</name>
    <name evidence="2" type="ORF">BRAPAZ1V2_A02P00290.2</name>
</gene>
<reference evidence="3" key="1">
    <citation type="submission" date="2018-11" db="EMBL/GenBank/DDBJ databases">
        <authorList>
            <consortium name="Genoscope - CEA"/>
            <person name="William W."/>
        </authorList>
    </citation>
    <scope>NUCLEOTIDE SEQUENCE</scope>
</reference>
<dbReference type="AlphaFoldDB" id="A0A3P6AH90"/>
<sequence length="428" mass="48019">MTQRANPKTGCLTAVVRRLLCSGSQQTHPSDNILDSDETLQLLSTYEEIEEPKKETKTETQTQEDDVSPPPPPNVVAKLMGLDDPAPGSNRFRYFDDSGSAVARSKSVNFMDYILRVKEEEEEEDEKDGHLTCRRVRASVSFREIVPSSARSSSNQQQKKHDFLLMYLDKLDEKRELVGSSSSSRSKRFEKVLEDSKKPPLPPPEKKKENEKVAKKFKDERRKVAKKKKKSENGSDHVNGAKKVRWFLSPSKSKSTEKMALLGGGGGGECKNIPADEFSGKETESPENKSNASPVSVLDRDLYDYLILDDDYYFSGDSESASELSTKQVETTAAKSSCSSSPARTRTNSKKENNNNTNSDSEETEFITKLMNMLSDLSEENMKSSTWVSTSSTKPVDYTQVEDFCVEFGQEILDLVMDQLVDELLYLV</sequence>
<feature type="region of interest" description="Disordered" evidence="1">
    <location>
        <begin position="176"/>
        <end position="295"/>
    </location>
</feature>
<proteinExistence type="predicted"/>
<organism evidence="3">
    <name type="scientific">Brassica campestris</name>
    <name type="common">Field mustard</name>
    <dbReference type="NCBI Taxonomy" id="3711"/>
    <lineage>
        <taxon>Eukaryota</taxon>
        <taxon>Viridiplantae</taxon>
        <taxon>Streptophyta</taxon>
        <taxon>Embryophyta</taxon>
        <taxon>Tracheophyta</taxon>
        <taxon>Spermatophyta</taxon>
        <taxon>Magnoliopsida</taxon>
        <taxon>eudicotyledons</taxon>
        <taxon>Gunneridae</taxon>
        <taxon>Pentapetalae</taxon>
        <taxon>rosids</taxon>
        <taxon>malvids</taxon>
        <taxon>Brassicales</taxon>
        <taxon>Brassicaceae</taxon>
        <taxon>Brassiceae</taxon>
        <taxon>Brassica</taxon>
    </lineage>
</organism>
<feature type="compositionally biased region" description="Polar residues" evidence="1">
    <location>
        <begin position="324"/>
        <end position="346"/>
    </location>
</feature>
<feature type="compositionally biased region" description="Basic and acidic residues" evidence="1">
    <location>
        <begin position="187"/>
        <end position="222"/>
    </location>
</feature>
<feature type="region of interest" description="Disordered" evidence="1">
    <location>
        <begin position="47"/>
        <end position="73"/>
    </location>
</feature>
<dbReference type="EMBL" id="LS974618">
    <property type="protein sequence ID" value="CAG7891077.1"/>
    <property type="molecule type" value="Genomic_DNA"/>
</dbReference>